<comment type="caution">
    <text evidence="3">The sequence shown here is derived from an EMBL/GenBank/DDBJ whole genome shotgun (WGS) entry which is preliminary data.</text>
</comment>
<accession>W1YB48</accession>
<keyword evidence="1" id="KW-0732">Signal</keyword>
<name>W1YB48_9ZZZZ</name>
<dbReference type="AlphaFoldDB" id="W1YB48"/>
<dbReference type="InterPro" id="IPR022263">
    <property type="entry name" value="KxYKxGKxW"/>
</dbReference>
<dbReference type="Pfam" id="PF19258">
    <property type="entry name" value="KxYKxGKxW_sig"/>
    <property type="match status" value="1"/>
</dbReference>
<evidence type="ECO:0000256" key="1">
    <source>
        <dbReference type="ARBA" id="ARBA00022729"/>
    </source>
</evidence>
<dbReference type="NCBIfam" id="TIGR03715">
    <property type="entry name" value="KxYKxGKxW"/>
    <property type="match status" value="1"/>
</dbReference>
<feature type="region of interest" description="Disordered" evidence="2">
    <location>
        <begin position="37"/>
        <end position="75"/>
    </location>
</feature>
<protein>
    <submittedName>
        <fullName evidence="3">Uncharacterized protein</fullName>
    </submittedName>
</protein>
<reference evidence="3" key="1">
    <citation type="submission" date="2013-12" db="EMBL/GenBank/DDBJ databases">
        <title>A Varibaculum cambriense genome reconstructed from a premature infant gut community with otherwise low bacterial novelty that shifts toward anaerobic metabolism during the third week of life.</title>
        <authorList>
            <person name="Brown C.T."/>
            <person name="Sharon I."/>
            <person name="Thomas B.C."/>
            <person name="Castelle C.J."/>
            <person name="Morowitz M.J."/>
            <person name="Banfield J.F."/>
        </authorList>
    </citation>
    <scope>NUCLEOTIDE SEQUENCE</scope>
</reference>
<evidence type="ECO:0000256" key="2">
    <source>
        <dbReference type="SAM" id="MobiDB-lite"/>
    </source>
</evidence>
<proteinExistence type="predicted"/>
<organism evidence="3">
    <name type="scientific">human gut metagenome</name>
    <dbReference type="NCBI Taxonomy" id="408170"/>
    <lineage>
        <taxon>unclassified sequences</taxon>
        <taxon>metagenomes</taxon>
        <taxon>organismal metagenomes</taxon>
    </lineage>
</organism>
<sequence>MQNGEVCQRKKLYKSGKILVTASIFAVMGFGTAISQANASSSDNDSKTQTISKIVKSKVEPATVQPAKPAEPTNK</sequence>
<feature type="non-terminal residue" evidence="3">
    <location>
        <position position="75"/>
    </location>
</feature>
<evidence type="ECO:0000313" key="3">
    <source>
        <dbReference type="EMBL" id="ETJ38354.1"/>
    </source>
</evidence>
<gene>
    <name evidence="3" type="ORF">Q604_UNBC07520G0001</name>
</gene>
<dbReference type="EMBL" id="AZMM01007520">
    <property type="protein sequence ID" value="ETJ38354.1"/>
    <property type="molecule type" value="Genomic_DNA"/>
</dbReference>